<dbReference type="EMBL" id="CP021376">
    <property type="protein sequence ID" value="ART79152.1"/>
    <property type="molecule type" value="Genomic_DNA"/>
</dbReference>
<proteinExistence type="inferred from homology"/>
<evidence type="ECO:0000256" key="1">
    <source>
        <dbReference type="ARBA" id="ARBA00004571"/>
    </source>
</evidence>
<keyword evidence="3 5" id="KW-0732">Signal</keyword>
<feature type="signal peptide" evidence="5">
    <location>
        <begin position="1"/>
        <end position="20"/>
    </location>
</feature>
<dbReference type="CDD" id="cd00342">
    <property type="entry name" value="gram_neg_porins"/>
    <property type="match status" value="1"/>
</dbReference>
<comment type="subcellular location">
    <subcellularLocation>
        <location evidence="1">Cell outer membrane</location>
        <topology evidence="1">Multi-pass membrane protein</topology>
    </subcellularLocation>
</comment>
<dbReference type="PANTHER" id="PTHR34501">
    <property type="entry name" value="PROTEIN YDDL-RELATED"/>
    <property type="match status" value="1"/>
</dbReference>
<dbReference type="Proteomes" id="UP000243793">
    <property type="component" value="Chromosome"/>
</dbReference>
<organism evidence="7 8">
    <name type="scientific">Oceanisphaera avium</name>
    <dbReference type="NCBI Taxonomy" id="1903694"/>
    <lineage>
        <taxon>Bacteria</taxon>
        <taxon>Pseudomonadati</taxon>
        <taxon>Pseudomonadota</taxon>
        <taxon>Gammaproteobacteria</taxon>
        <taxon>Aeromonadales</taxon>
        <taxon>Aeromonadaceae</taxon>
        <taxon>Oceanisphaera</taxon>
    </lineage>
</organism>
<dbReference type="RefSeq" id="WP_086962635.1">
    <property type="nucleotide sequence ID" value="NZ_CP021376.1"/>
</dbReference>
<dbReference type="Gene3D" id="2.40.160.10">
    <property type="entry name" value="Porin"/>
    <property type="match status" value="1"/>
</dbReference>
<keyword evidence="8" id="KW-1185">Reference proteome</keyword>
<dbReference type="InterPro" id="IPR050298">
    <property type="entry name" value="Gram-neg_bact_OMP"/>
</dbReference>
<evidence type="ECO:0000256" key="4">
    <source>
        <dbReference type="ARBA" id="ARBA00023136"/>
    </source>
</evidence>
<evidence type="ECO:0000256" key="2">
    <source>
        <dbReference type="ARBA" id="ARBA00007539"/>
    </source>
</evidence>
<dbReference type="GO" id="GO:0009279">
    <property type="term" value="C:cell outer membrane"/>
    <property type="evidence" value="ECO:0007669"/>
    <property type="project" value="UniProtKB-SubCell"/>
</dbReference>
<dbReference type="InterPro" id="IPR033900">
    <property type="entry name" value="Gram_neg_porin_domain"/>
</dbReference>
<dbReference type="SUPFAM" id="SSF56935">
    <property type="entry name" value="Porins"/>
    <property type="match status" value="1"/>
</dbReference>
<evidence type="ECO:0000313" key="8">
    <source>
        <dbReference type="Proteomes" id="UP000243793"/>
    </source>
</evidence>
<keyword evidence="4" id="KW-0472">Membrane</keyword>
<dbReference type="Pfam" id="PF13609">
    <property type="entry name" value="Porin_4"/>
    <property type="match status" value="1"/>
</dbReference>
<dbReference type="AlphaFoldDB" id="A0A1Y0CV29"/>
<feature type="domain" description="Porin" evidence="6">
    <location>
        <begin position="7"/>
        <end position="333"/>
    </location>
</feature>
<accession>A0A1Y0CV29</accession>
<dbReference type="InterPro" id="IPR001897">
    <property type="entry name" value="Porin_gammaproteobac"/>
</dbReference>
<evidence type="ECO:0000313" key="7">
    <source>
        <dbReference type="EMBL" id="ART79152.1"/>
    </source>
</evidence>
<dbReference type="PRINTS" id="PR00183">
    <property type="entry name" value="ECOLIPORIN"/>
</dbReference>
<dbReference type="InterPro" id="IPR023614">
    <property type="entry name" value="Porin_dom_sf"/>
</dbReference>
<dbReference type="KEGG" id="ocm:CBP12_02480"/>
<evidence type="ECO:0000256" key="3">
    <source>
        <dbReference type="ARBA" id="ARBA00022729"/>
    </source>
</evidence>
<sequence length="351" mass="38500">MKKTILALTIPALFATSAGAVEIYSAEDGSKVDLYGRLQYHAGGLAYKDAPNANDRESFGGEGQARLGVNVKYALDDATALIGKYEANFDAESKDNDNEIDTRYAWLGFRFMDTTDLTFGKSEAARAQLTDLTDTFDIFGGEVTKAGGYNRVDDQVRLAYAENGVDLRASYSFNDDRKDAASNANNENNRLGLSAGYTLPNNLGFVASYSQDKNQNLFAGPSSSNLNFPNADKSTEWGLGAHYTVDGFYFAGLYGERDVKYVGVADGGARFWELQAAYTVQEWTLLANYANQSARNADVDAAARESNLKIDEYTLAARYAFTPKTKVYAEYVINEVKGKDDLYGVGIQYNF</sequence>
<dbReference type="OrthoDB" id="784582at2"/>
<dbReference type="GO" id="GO:0015288">
    <property type="term" value="F:porin activity"/>
    <property type="evidence" value="ECO:0007669"/>
    <property type="project" value="InterPro"/>
</dbReference>
<comment type="similarity">
    <text evidence="2">Belongs to the Gram-negative porin family.</text>
</comment>
<evidence type="ECO:0000256" key="5">
    <source>
        <dbReference type="SAM" id="SignalP"/>
    </source>
</evidence>
<gene>
    <name evidence="7" type="ORF">CBP12_02480</name>
</gene>
<dbReference type="PANTHER" id="PTHR34501:SF2">
    <property type="entry name" value="OUTER MEMBRANE PORIN F-RELATED"/>
    <property type="match status" value="1"/>
</dbReference>
<reference evidence="8" key="1">
    <citation type="submission" date="2017-05" db="EMBL/GenBank/DDBJ databases">
        <authorList>
            <person name="Sung H."/>
        </authorList>
    </citation>
    <scope>NUCLEOTIDE SEQUENCE [LARGE SCALE GENOMIC DNA]</scope>
    <source>
        <strain evidence="8">AMac2203</strain>
    </source>
</reference>
<feature type="chain" id="PRO_5012214475" description="Porin domain-containing protein" evidence="5">
    <location>
        <begin position="21"/>
        <end position="351"/>
    </location>
</feature>
<dbReference type="GO" id="GO:0034220">
    <property type="term" value="P:monoatomic ion transmembrane transport"/>
    <property type="evidence" value="ECO:0007669"/>
    <property type="project" value="InterPro"/>
</dbReference>
<protein>
    <recommendedName>
        <fullName evidence="6">Porin domain-containing protein</fullName>
    </recommendedName>
</protein>
<name>A0A1Y0CV29_9GAMM</name>
<evidence type="ECO:0000259" key="6">
    <source>
        <dbReference type="Pfam" id="PF13609"/>
    </source>
</evidence>